<keyword evidence="2" id="KW-1185">Reference proteome</keyword>
<proteinExistence type="predicted"/>
<evidence type="ECO:0000313" key="1">
    <source>
        <dbReference type="EMBL" id="SLM62579.1"/>
    </source>
</evidence>
<name>A0A375AAE8_9GAMM</name>
<dbReference type="RefSeq" id="WP_035342725.1">
    <property type="nucleotide sequence ID" value="NZ_LT615367.1"/>
</dbReference>
<reference evidence="1 2" key="1">
    <citation type="submission" date="2016-09" db="EMBL/GenBank/DDBJ databases">
        <authorList>
            <person name="Reverchon S."/>
            <person name="Nasser W."/>
            <person name="Leonard S."/>
            <person name="Brochier C."/>
            <person name="Duprey A."/>
        </authorList>
    </citation>
    <scope>NUCLEOTIDE SEQUENCE [LARGE SCALE GENOMIC DNA]</scope>
    <source>
        <strain evidence="1 2">174/2</strain>
    </source>
</reference>
<organism evidence="1 2">
    <name type="scientific">Dickeya aquatica</name>
    <dbReference type="NCBI Taxonomy" id="1401087"/>
    <lineage>
        <taxon>Bacteria</taxon>
        <taxon>Pseudomonadati</taxon>
        <taxon>Pseudomonadota</taxon>
        <taxon>Gammaproteobacteria</taxon>
        <taxon>Enterobacterales</taxon>
        <taxon>Pectobacteriaceae</taxon>
        <taxon>Dickeya</taxon>
    </lineage>
</organism>
<protein>
    <submittedName>
        <fullName evidence="1">Uncharacterized protein</fullName>
    </submittedName>
</protein>
<accession>A0A375AAE8</accession>
<gene>
    <name evidence="1" type="ORF">DAQ1742_01622</name>
</gene>
<dbReference type="AlphaFoldDB" id="A0A375AAE8"/>
<evidence type="ECO:0000313" key="2">
    <source>
        <dbReference type="Proteomes" id="UP000294820"/>
    </source>
</evidence>
<dbReference type="KEGG" id="daq:DAQ1742_01622"/>
<dbReference type="Proteomes" id="UP000294820">
    <property type="component" value="Chromosome 1"/>
</dbReference>
<sequence>MLNTAIQQAIKIKTSAYPGISEYAYTCYGDSSDKNTFYIVPEIPVFSAQDKKPNFMFYKYRSEDQQGGYTQFTIQLPQPTDDIKDQIKGILYKDIQPQLTARSRLIVQYVQADLAYTADPESKEKQDAMNKALSNTGLSQEQAQKYVSLYDPKAGDAQFLESLMPDGTQHIKLLTPRYTSAQATLILDDNKAFYRQMPAPLSPSGLGDNNTVFSLSLTGQGATLFEQVLKGTDNNASVGIRFALGLDASLNAATVTVTYNSKKTKEVTQTISRHTWSADEKNITRKYYESGAIKIDVQTGLSAAEMGMSQQDYNSWKSSLTEWGQKQVEQILTSQTGLDMSLDLLNDAGGFDKFQESLESTQDFTRVYTENSIVPFMIFPQAQLPSIRSIVGEKNLDQYFKEYDLNDPFYQYIQPEFYVSQDLKKYNIENIVVTAKYDDNNVSTLVFDQKDASSKKTNKWYIDKKLGRTYSYSYQVNFSGLHAKPYLSGKIEVVDSLVQSINTAQCGIVYAQIDALLYEQGWQKFTQVVVKTQYSDPANKIELKSDTQVLSPANPPQPFIYPVGMAPVNPIYFSADYYTKDGSNFTYIPVGIETSPQLPGYGATRANQIQIFNALPKTQTYTIFFIVQKKDVLVISLDVTVNYKAYKFQQTQSVNLEESELGSGTIKKSLSFGLLPDGCDDIPEISYSGIVVYSGDKEPQVLSGTPTNGSIIIKC</sequence>
<dbReference type="EMBL" id="LT615367">
    <property type="protein sequence ID" value="SLM62579.1"/>
    <property type="molecule type" value="Genomic_DNA"/>
</dbReference>